<protein>
    <submittedName>
        <fullName evidence="1">Uncharacterized protein</fullName>
    </submittedName>
</protein>
<accession>A0A2C9CH75</accession>
<sequence>MRQKYNVTKNKNNLKKGKPIVRLGRKAMGLQERRMPGRQIQSVKEFI</sequence>
<organism evidence="1 2">
    <name type="scientific">Kuenenia stuttgartiensis</name>
    <dbReference type="NCBI Taxonomy" id="174633"/>
    <lineage>
        <taxon>Bacteria</taxon>
        <taxon>Pseudomonadati</taxon>
        <taxon>Planctomycetota</taxon>
        <taxon>Candidatus Brocadiia</taxon>
        <taxon>Candidatus Brocadiales</taxon>
        <taxon>Candidatus Brocadiaceae</taxon>
        <taxon>Candidatus Kuenenia</taxon>
    </lineage>
</organism>
<dbReference type="EMBL" id="LT934425">
    <property type="protein sequence ID" value="SOH05005.1"/>
    <property type="molecule type" value="Genomic_DNA"/>
</dbReference>
<proteinExistence type="predicted"/>
<dbReference type="AlphaFoldDB" id="A0A2C9CH75"/>
<name>A0A2C9CH75_KUEST</name>
<keyword evidence="2" id="KW-1185">Reference proteome</keyword>
<evidence type="ECO:0000313" key="1">
    <source>
        <dbReference type="EMBL" id="SOH05005.1"/>
    </source>
</evidence>
<gene>
    <name evidence="1" type="ORF">KSMBR1_2518</name>
</gene>
<dbReference type="Proteomes" id="UP000221734">
    <property type="component" value="Chromosome Kuenenia_stuttgartiensis_MBR1"/>
</dbReference>
<dbReference type="KEGG" id="kst:KSMBR1_2518"/>
<reference evidence="2" key="1">
    <citation type="submission" date="2017-10" db="EMBL/GenBank/DDBJ databases">
        <authorList>
            <person name="Frank J."/>
        </authorList>
    </citation>
    <scope>NUCLEOTIDE SEQUENCE [LARGE SCALE GENOMIC DNA]</scope>
</reference>
<evidence type="ECO:0000313" key="2">
    <source>
        <dbReference type="Proteomes" id="UP000221734"/>
    </source>
</evidence>